<dbReference type="Proteomes" id="UP000243002">
    <property type="component" value="Unassembled WGS sequence"/>
</dbReference>
<dbReference type="InterPro" id="IPR022196">
    <property type="entry name" value="DUF3721"/>
</dbReference>
<sequence>MDRSLLLLTAALLLPPTALAEPTGSSGGVQALYPTKAAAEKAAKHFHCTGAHQMGDQWMPCTKHADGSGSHTPAH</sequence>
<evidence type="ECO:0000256" key="1">
    <source>
        <dbReference type="SAM" id="SignalP"/>
    </source>
</evidence>
<name>A0A2P7MVI9_9CYAN</name>
<organism evidence="2 3">
    <name type="scientific">Cyanobium usitatum str. Tous</name>
    <dbReference type="NCBI Taxonomy" id="2116684"/>
    <lineage>
        <taxon>Bacteria</taxon>
        <taxon>Bacillati</taxon>
        <taxon>Cyanobacteriota</taxon>
        <taxon>Cyanophyceae</taxon>
        <taxon>Synechococcales</taxon>
        <taxon>Prochlorococcaceae</taxon>
        <taxon>Cyanobium</taxon>
    </lineage>
</organism>
<keyword evidence="3" id="KW-1185">Reference proteome</keyword>
<keyword evidence="1" id="KW-0732">Signal</keyword>
<proteinExistence type="predicted"/>
<dbReference type="EMBL" id="PXXO01000007">
    <property type="protein sequence ID" value="PSJ05215.1"/>
    <property type="molecule type" value="Genomic_DNA"/>
</dbReference>
<gene>
    <name evidence="2" type="ORF">C7K55_07735</name>
</gene>
<evidence type="ECO:0000313" key="2">
    <source>
        <dbReference type="EMBL" id="PSJ05215.1"/>
    </source>
</evidence>
<protein>
    <recommendedName>
        <fullName evidence="4">Gibberellin regulated protein</fullName>
    </recommendedName>
</protein>
<evidence type="ECO:0000313" key="3">
    <source>
        <dbReference type="Proteomes" id="UP000243002"/>
    </source>
</evidence>
<accession>A0A2P7MVI9</accession>
<reference evidence="2 3" key="1">
    <citation type="journal article" date="2018" name="Environ. Microbiol.">
        <title>Ecological and genomic features of two widespread freshwater picocyanobacteria.</title>
        <authorList>
            <person name="Cabello-Yeves P.J."/>
            <person name="Picazo A."/>
            <person name="Camacho A."/>
            <person name="Callieri C."/>
            <person name="Rosselli R."/>
            <person name="Roda-Garcia J.J."/>
            <person name="Coutinho F.H."/>
            <person name="Rodriguez-Valera F."/>
        </authorList>
    </citation>
    <scope>NUCLEOTIDE SEQUENCE [LARGE SCALE GENOMIC DNA]</scope>
    <source>
        <strain evidence="2 3">Tous</strain>
    </source>
</reference>
<dbReference type="AlphaFoldDB" id="A0A2P7MVI9"/>
<evidence type="ECO:0008006" key="4">
    <source>
        <dbReference type="Google" id="ProtNLM"/>
    </source>
</evidence>
<dbReference type="Pfam" id="PF12518">
    <property type="entry name" value="DUF3721"/>
    <property type="match status" value="1"/>
</dbReference>
<feature type="signal peptide" evidence="1">
    <location>
        <begin position="1"/>
        <end position="20"/>
    </location>
</feature>
<comment type="caution">
    <text evidence="2">The sequence shown here is derived from an EMBL/GenBank/DDBJ whole genome shotgun (WGS) entry which is preliminary data.</text>
</comment>
<dbReference type="OrthoDB" id="559585at2"/>
<dbReference type="RefSeq" id="WP_106502840.1">
    <property type="nucleotide sequence ID" value="NZ_PXXO01000007.1"/>
</dbReference>
<feature type="chain" id="PRO_5015192509" description="Gibberellin regulated protein" evidence="1">
    <location>
        <begin position="21"/>
        <end position="75"/>
    </location>
</feature>